<evidence type="ECO:0000313" key="14">
    <source>
        <dbReference type="Proteomes" id="UP000758155"/>
    </source>
</evidence>
<evidence type="ECO:0000256" key="10">
    <source>
        <dbReference type="ARBA" id="ARBA00023098"/>
    </source>
</evidence>
<sequence>MPVHDPDVQNLPFFSTSPAFARNITSTFYRCQLAWTRAAELLVPYQQYTYYPPDGLGEVQSHQLRTTINVECPEWLDWFYGALQFQAVHHLFPRLPRHNLRRAQGLCLRVLRED</sequence>
<gene>
    <name evidence="13" type="ORF">E8E12_001790</name>
</gene>
<keyword evidence="5" id="KW-0812">Transmembrane</keyword>
<evidence type="ECO:0000256" key="2">
    <source>
        <dbReference type="ARBA" id="ARBA00005189"/>
    </source>
</evidence>
<evidence type="ECO:0000256" key="6">
    <source>
        <dbReference type="ARBA" id="ARBA00022723"/>
    </source>
</evidence>
<evidence type="ECO:0000256" key="5">
    <source>
        <dbReference type="ARBA" id="ARBA00022692"/>
    </source>
</evidence>
<keyword evidence="9" id="KW-0408">Iron</keyword>
<keyword evidence="11" id="KW-0472">Membrane</keyword>
<dbReference type="PANTHER" id="PTHR19353">
    <property type="entry name" value="FATTY ACID DESATURASE 2"/>
    <property type="match status" value="1"/>
</dbReference>
<dbReference type="InterPro" id="IPR005804">
    <property type="entry name" value="FA_desaturase_dom"/>
</dbReference>
<evidence type="ECO:0000256" key="11">
    <source>
        <dbReference type="ARBA" id="ARBA00023136"/>
    </source>
</evidence>
<dbReference type="AlphaFoldDB" id="A0A9P4WGK1"/>
<evidence type="ECO:0000256" key="3">
    <source>
        <dbReference type="ARBA" id="ARBA00009295"/>
    </source>
</evidence>
<organism evidence="13 14">
    <name type="scientific">Didymella heteroderae</name>
    <dbReference type="NCBI Taxonomy" id="1769908"/>
    <lineage>
        <taxon>Eukaryota</taxon>
        <taxon>Fungi</taxon>
        <taxon>Dikarya</taxon>
        <taxon>Ascomycota</taxon>
        <taxon>Pezizomycotina</taxon>
        <taxon>Dothideomycetes</taxon>
        <taxon>Pleosporomycetidae</taxon>
        <taxon>Pleosporales</taxon>
        <taxon>Pleosporineae</taxon>
        <taxon>Didymellaceae</taxon>
        <taxon>Didymella</taxon>
    </lineage>
</organism>
<accession>A0A9P4WGK1</accession>
<feature type="domain" description="Fatty acid desaturase" evidence="12">
    <location>
        <begin position="51"/>
        <end position="107"/>
    </location>
</feature>
<comment type="caution">
    <text evidence="13">The sequence shown here is derived from an EMBL/GenBank/DDBJ whole genome shotgun (WGS) entry which is preliminary data.</text>
</comment>
<keyword evidence="6" id="KW-0479">Metal-binding</keyword>
<dbReference type="OrthoDB" id="260091at2759"/>
<comment type="pathway">
    <text evidence="2">Lipid metabolism.</text>
</comment>
<dbReference type="GO" id="GO:0016020">
    <property type="term" value="C:membrane"/>
    <property type="evidence" value="ECO:0007669"/>
    <property type="project" value="UniProtKB-SubCell"/>
</dbReference>
<protein>
    <recommendedName>
        <fullName evidence="12">Fatty acid desaturase domain-containing protein</fullName>
    </recommendedName>
</protein>
<evidence type="ECO:0000313" key="13">
    <source>
        <dbReference type="EMBL" id="KAF3031816.1"/>
    </source>
</evidence>
<comment type="similarity">
    <text evidence="3">Belongs to the fatty acid desaturase type 1 family.</text>
</comment>
<evidence type="ECO:0000256" key="4">
    <source>
        <dbReference type="ARBA" id="ARBA00022617"/>
    </source>
</evidence>
<dbReference type="Pfam" id="PF00487">
    <property type="entry name" value="FA_desaturase"/>
    <property type="match status" value="1"/>
</dbReference>
<keyword evidence="10" id="KW-0443">Lipid metabolism</keyword>
<dbReference type="GO" id="GO:0016717">
    <property type="term" value="F:oxidoreductase activity, acting on paired donors, with oxidation of a pair of donors resulting in the reduction of molecular oxygen to two molecules of water"/>
    <property type="evidence" value="ECO:0007669"/>
    <property type="project" value="TreeGrafter"/>
</dbReference>
<evidence type="ECO:0000256" key="1">
    <source>
        <dbReference type="ARBA" id="ARBA00004141"/>
    </source>
</evidence>
<proteinExistence type="inferred from homology"/>
<comment type="subcellular location">
    <subcellularLocation>
        <location evidence="1">Membrane</location>
        <topology evidence="1">Multi-pass membrane protein</topology>
    </subcellularLocation>
</comment>
<evidence type="ECO:0000256" key="9">
    <source>
        <dbReference type="ARBA" id="ARBA00023004"/>
    </source>
</evidence>
<name>A0A9P4WGK1_9PLEO</name>
<evidence type="ECO:0000256" key="8">
    <source>
        <dbReference type="ARBA" id="ARBA00023002"/>
    </source>
</evidence>
<dbReference type="PANTHER" id="PTHR19353:SF30">
    <property type="entry name" value="DELTA 8-(E)-SPHINGOLIPID DESATURASE"/>
    <property type="match status" value="1"/>
</dbReference>
<keyword evidence="8" id="KW-0560">Oxidoreductase</keyword>
<reference evidence="13" key="1">
    <citation type="submission" date="2019-04" db="EMBL/GenBank/DDBJ databases">
        <title>Sequencing of skin fungus with MAO and IRED activity.</title>
        <authorList>
            <person name="Marsaioli A.J."/>
            <person name="Bonatto J.M.C."/>
            <person name="Reis Junior O."/>
        </authorList>
    </citation>
    <scope>NUCLEOTIDE SEQUENCE</scope>
    <source>
        <strain evidence="13">28M1</strain>
    </source>
</reference>
<keyword evidence="14" id="KW-1185">Reference proteome</keyword>
<evidence type="ECO:0000259" key="12">
    <source>
        <dbReference type="Pfam" id="PF00487"/>
    </source>
</evidence>
<dbReference type="GO" id="GO:0046872">
    <property type="term" value="F:metal ion binding"/>
    <property type="evidence" value="ECO:0007669"/>
    <property type="project" value="UniProtKB-KW"/>
</dbReference>
<keyword evidence="4" id="KW-0349">Heme</keyword>
<dbReference type="GO" id="GO:0006629">
    <property type="term" value="P:lipid metabolic process"/>
    <property type="evidence" value="ECO:0007669"/>
    <property type="project" value="UniProtKB-KW"/>
</dbReference>
<keyword evidence="7" id="KW-1133">Transmembrane helix</keyword>
<dbReference type="InterPro" id="IPR012171">
    <property type="entry name" value="Fatty_acid_desaturase"/>
</dbReference>
<dbReference type="Proteomes" id="UP000758155">
    <property type="component" value="Unassembled WGS sequence"/>
</dbReference>
<evidence type="ECO:0000256" key="7">
    <source>
        <dbReference type="ARBA" id="ARBA00022989"/>
    </source>
</evidence>
<dbReference type="EMBL" id="SWKV01000122">
    <property type="protein sequence ID" value="KAF3031816.1"/>
    <property type="molecule type" value="Genomic_DNA"/>
</dbReference>